<dbReference type="EMBL" id="CP002542">
    <property type="protein sequence ID" value="AEA44702.1"/>
    <property type="molecule type" value="Genomic_DNA"/>
</dbReference>
<dbReference type="OrthoDB" id="9812600at2"/>
<gene>
    <name evidence="2" type="ordered locus">Fluta_2721</name>
</gene>
<protein>
    <submittedName>
        <fullName evidence="2">Methyltransferase FkbM family</fullName>
    </submittedName>
</protein>
<sequence>MSIPNRSFLFRHKLISLLRDLDVKGIRRLSIALPKLLLPNPSKVGKHVLKTIHGVKMVIDPSVDTGVELSLFQTGTYEKGTIQLLQKYLNPGNTFLDIGANIGLMSVIASKVVGEKGIVYSVEANPKTVPILQVNSELNACENIVILPIALSDSKGMARLFENWEVNRGGASLISQSNEQQGIEVKMERLDDLFQKETPLQLVKIDVEGFEPQVLRGGMSWFQKQQPIFIIEVSKKREKEVGPSPAEIMKLVQTIGKYSFFKQKGTKERRGKLIEIQNEQDLPSHDNIVCIPAAKNN</sequence>
<keyword evidence="3" id="KW-1185">Reference proteome</keyword>
<dbReference type="NCBIfam" id="TIGR01444">
    <property type="entry name" value="fkbM_fam"/>
    <property type="match status" value="1"/>
</dbReference>
<dbReference type="Pfam" id="PF05050">
    <property type="entry name" value="Methyltransf_21"/>
    <property type="match status" value="1"/>
</dbReference>
<organism evidence="2 3">
    <name type="scientific">Fluviicola taffensis (strain DSM 16823 / NCIMB 13979 / RW262)</name>
    <dbReference type="NCBI Taxonomy" id="755732"/>
    <lineage>
        <taxon>Bacteria</taxon>
        <taxon>Pseudomonadati</taxon>
        <taxon>Bacteroidota</taxon>
        <taxon>Flavobacteriia</taxon>
        <taxon>Flavobacteriales</taxon>
        <taxon>Crocinitomicaceae</taxon>
        <taxon>Fluviicola</taxon>
    </lineage>
</organism>
<dbReference type="eggNOG" id="COG2242">
    <property type="taxonomic scope" value="Bacteria"/>
</dbReference>
<dbReference type="InterPro" id="IPR052514">
    <property type="entry name" value="SAM-dependent_MTase"/>
</dbReference>
<feature type="domain" description="Methyltransferase FkbM" evidence="1">
    <location>
        <begin position="97"/>
        <end position="252"/>
    </location>
</feature>
<dbReference type="Proteomes" id="UP000007463">
    <property type="component" value="Chromosome"/>
</dbReference>
<accession>F2IG67</accession>
<dbReference type="GO" id="GO:0008168">
    <property type="term" value="F:methyltransferase activity"/>
    <property type="evidence" value="ECO:0007669"/>
    <property type="project" value="UniProtKB-KW"/>
</dbReference>
<dbReference type="GO" id="GO:0032259">
    <property type="term" value="P:methylation"/>
    <property type="evidence" value="ECO:0007669"/>
    <property type="project" value="UniProtKB-KW"/>
</dbReference>
<dbReference type="SUPFAM" id="SSF53335">
    <property type="entry name" value="S-adenosyl-L-methionine-dependent methyltransferases"/>
    <property type="match status" value="1"/>
</dbReference>
<dbReference type="InterPro" id="IPR006342">
    <property type="entry name" value="FkbM_mtfrase"/>
</dbReference>
<dbReference type="AlphaFoldDB" id="F2IG67"/>
<dbReference type="InterPro" id="IPR029063">
    <property type="entry name" value="SAM-dependent_MTases_sf"/>
</dbReference>
<dbReference type="HOGENOM" id="CLU_896669_0_0_10"/>
<dbReference type="RefSeq" id="WP_013687471.1">
    <property type="nucleotide sequence ID" value="NC_015321.1"/>
</dbReference>
<keyword evidence="2" id="KW-0489">Methyltransferase</keyword>
<dbReference type="KEGG" id="fte:Fluta_2721"/>
<evidence type="ECO:0000313" key="2">
    <source>
        <dbReference type="EMBL" id="AEA44702.1"/>
    </source>
</evidence>
<keyword evidence="2" id="KW-0808">Transferase</keyword>
<reference evidence="2 3" key="1">
    <citation type="journal article" date="2011" name="Stand. Genomic Sci.">
        <title>Complete genome sequence of the gliding freshwater bacterium Fluviicola taffensis type strain (RW262).</title>
        <authorList>
            <person name="Woyke T."/>
            <person name="Chertkov O."/>
            <person name="Lapidus A."/>
            <person name="Nolan M."/>
            <person name="Lucas S."/>
            <person name="Del Rio T.G."/>
            <person name="Tice H."/>
            <person name="Cheng J.F."/>
            <person name="Tapia R."/>
            <person name="Han C."/>
            <person name="Goodwin L."/>
            <person name="Pitluck S."/>
            <person name="Liolios K."/>
            <person name="Pagani I."/>
            <person name="Ivanova N."/>
            <person name="Huntemann M."/>
            <person name="Mavromatis K."/>
            <person name="Mikhailova N."/>
            <person name="Pati A."/>
            <person name="Chen A."/>
            <person name="Palaniappan K."/>
            <person name="Land M."/>
            <person name="Hauser L."/>
            <person name="Brambilla E.M."/>
            <person name="Rohde M."/>
            <person name="Mwirichia R."/>
            <person name="Sikorski J."/>
            <person name="Tindall B.J."/>
            <person name="Goker M."/>
            <person name="Bristow J."/>
            <person name="Eisen J.A."/>
            <person name="Markowitz V."/>
            <person name="Hugenholtz P."/>
            <person name="Klenk H.P."/>
            <person name="Kyrpides N.C."/>
        </authorList>
    </citation>
    <scope>NUCLEOTIDE SEQUENCE [LARGE SCALE GENOMIC DNA]</scope>
    <source>
        <strain evidence="3">DSM 16823 / RW262 / RW262</strain>
    </source>
</reference>
<name>F2IG67_FLUTR</name>
<proteinExistence type="predicted"/>
<evidence type="ECO:0000313" key="3">
    <source>
        <dbReference type="Proteomes" id="UP000007463"/>
    </source>
</evidence>
<dbReference type="Gene3D" id="3.40.50.150">
    <property type="entry name" value="Vaccinia Virus protein VP39"/>
    <property type="match status" value="1"/>
</dbReference>
<evidence type="ECO:0000259" key="1">
    <source>
        <dbReference type="Pfam" id="PF05050"/>
    </source>
</evidence>
<dbReference type="PANTHER" id="PTHR34203">
    <property type="entry name" value="METHYLTRANSFERASE, FKBM FAMILY PROTEIN"/>
    <property type="match status" value="1"/>
</dbReference>
<dbReference type="PANTHER" id="PTHR34203:SF15">
    <property type="entry name" value="SLL1173 PROTEIN"/>
    <property type="match status" value="1"/>
</dbReference>
<reference evidence="3" key="2">
    <citation type="submission" date="2011-02" db="EMBL/GenBank/DDBJ databases">
        <title>The complete genome of Fluviicola taffensis DSM 16823.</title>
        <authorList>
            <consortium name="US DOE Joint Genome Institute (JGI-PGF)"/>
            <person name="Lucas S."/>
            <person name="Copeland A."/>
            <person name="Lapidus A."/>
            <person name="Bruce D."/>
            <person name="Goodwin L."/>
            <person name="Pitluck S."/>
            <person name="Kyrpides N."/>
            <person name="Mavromatis K."/>
            <person name="Ivanova N."/>
            <person name="Mikhailova N."/>
            <person name="Pagani I."/>
            <person name="Chertkov O."/>
            <person name="Detter J.C."/>
            <person name="Han C."/>
            <person name="Tapia R."/>
            <person name="Land M."/>
            <person name="Hauser L."/>
            <person name="Markowitz V."/>
            <person name="Cheng J.-F."/>
            <person name="Hugenholtz P."/>
            <person name="Woyke T."/>
            <person name="Wu D."/>
            <person name="Tindall B."/>
            <person name="Pomrenke H.G."/>
            <person name="Brambilla E."/>
            <person name="Klenk H.-P."/>
            <person name="Eisen J.A."/>
        </authorList>
    </citation>
    <scope>NUCLEOTIDE SEQUENCE [LARGE SCALE GENOMIC DNA]</scope>
    <source>
        <strain evidence="3">DSM 16823 / RW262 / RW262</strain>
    </source>
</reference>